<dbReference type="Proteomes" id="UP000006729">
    <property type="component" value="Chromosome 13"/>
</dbReference>
<proteinExistence type="predicted"/>
<accession>A0ACC0S2K3</accession>
<comment type="caution">
    <text evidence="1">The sequence shown here is derived from an EMBL/GenBank/DDBJ whole genome shotgun (WGS) entry which is preliminary data.</text>
</comment>
<evidence type="ECO:0000313" key="2">
    <source>
        <dbReference type="Proteomes" id="UP000006729"/>
    </source>
</evidence>
<dbReference type="EMBL" id="CM009302">
    <property type="protein sequence ID" value="KAI9383392.1"/>
    <property type="molecule type" value="Genomic_DNA"/>
</dbReference>
<gene>
    <name evidence="1" type="ORF">POPTR_013G078001v4</name>
</gene>
<evidence type="ECO:0000313" key="1">
    <source>
        <dbReference type="EMBL" id="KAI9383392.1"/>
    </source>
</evidence>
<organism evidence="1 2">
    <name type="scientific">Populus trichocarpa</name>
    <name type="common">Western balsam poplar</name>
    <name type="synonym">Populus balsamifera subsp. trichocarpa</name>
    <dbReference type="NCBI Taxonomy" id="3694"/>
    <lineage>
        <taxon>Eukaryota</taxon>
        <taxon>Viridiplantae</taxon>
        <taxon>Streptophyta</taxon>
        <taxon>Embryophyta</taxon>
        <taxon>Tracheophyta</taxon>
        <taxon>Spermatophyta</taxon>
        <taxon>Magnoliopsida</taxon>
        <taxon>eudicotyledons</taxon>
        <taxon>Gunneridae</taxon>
        <taxon>Pentapetalae</taxon>
        <taxon>rosids</taxon>
        <taxon>fabids</taxon>
        <taxon>Malpighiales</taxon>
        <taxon>Salicaceae</taxon>
        <taxon>Saliceae</taxon>
        <taxon>Populus</taxon>
    </lineage>
</organism>
<keyword evidence="2" id="KW-1185">Reference proteome</keyword>
<reference evidence="1 2" key="1">
    <citation type="journal article" date="2006" name="Science">
        <title>The genome of black cottonwood, Populus trichocarpa (Torr. &amp; Gray).</title>
        <authorList>
            <person name="Tuskan G.A."/>
            <person name="Difazio S."/>
            <person name="Jansson S."/>
            <person name="Bohlmann J."/>
            <person name="Grigoriev I."/>
            <person name="Hellsten U."/>
            <person name="Putnam N."/>
            <person name="Ralph S."/>
            <person name="Rombauts S."/>
            <person name="Salamov A."/>
            <person name="Schein J."/>
            <person name="Sterck L."/>
            <person name="Aerts A."/>
            <person name="Bhalerao R.R."/>
            <person name="Bhalerao R.P."/>
            <person name="Blaudez D."/>
            <person name="Boerjan W."/>
            <person name="Brun A."/>
            <person name="Brunner A."/>
            <person name="Busov V."/>
            <person name="Campbell M."/>
            <person name="Carlson J."/>
            <person name="Chalot M."/>
            <person name="Chapman J."/>
            <person name="Chen G.L."/>
            <person name="Cooper D."/>
            <person name="Coutinho P.M."/>
            <person name="Couturier J."/>
            <person name="Covert S."/>
            <person name="Cronk Q."/>
            <person name="Cunningham R."/>
            <person name="Davis J."/>
            <person name="Degroeve S."/>
            <person name="Dejardin A."/>
            <person name="Depamphilis C."/>
            <person name="Detter J."/>
            <person name="Dirks B."/>
            <person name="Dubchak I."/>
            <person name="Duplessis S."/>
            <person name="Ehlting J."/>
            <person name="Ellis B."/>
            <person name="Gendler K."/>
            <person name="Goodstein D."/>
            <person name="Gribskov M."/>
            <person name="Grimwood J."/>
            <person name="Groover A."/>
            <person name="Gunter L."/>
            <person name="Hamberger B."/>
            <person name="Heinze B."/>
            <person name="Helariutta Y."/>
            <person name="Henrissat B."/>
            <person name="Holligan D."/>
            <person name="Holt R."/>
            <person name="Huang W."/>
            <person name="Islam-Faridi N."/>
            <person name="Jones S."/>
            <person name="Jones-Rhoades M."/>
            <person name="Jorgensen R."/>
            <person name="Joshi C."/>
            <person name="Kangasjarvi J."/>
            <person name="Karlsson J."/>
            <person name="Kelleher C."/>
            <person name="Kirkpatrick R."/>
            <person name="Kirst M."/>
            <person name="Kohler A."/>
            <person name="Kalluri U."/>
            <person name="Larimer F."/>
            <person name="Leebens-Mack J."/>
            <person name="Leple J.C."/>
            <person name="Locascio P."/>
            <person name="Lou Y."/>
            <person name="Lucas S."/>
            <person name="Martin F."/>
            <person name="Montanini B."/>
            <person name="Napoli C."/>
            <person name="Nelson D.R."/>
            <person name="Nelson C."/>
            <person name="Nieminen K."/>
            <person name="Nilsson O."/>
            <person name="Pereda V."/>
            <person name="Peter G."/>
            <person name="Philippe R."/>
            <person name="Pilate G."/>
            <person name="Poliakov A."/>
            <person name="Razumovskaya J."/>
            <person name="Richardson P."/>
            <person name="Rinaldi C."/>
            <person name="Ritland K."/>
            <person name="Rouze P."/>
            <person name="Ryaboy D."/>
            <person name="Schmutz J."/>
            <person name="Schrader J."/>
            <person name="Segerman B."/>
            <person name="Shin H."/>
            <person name="Siddiqui A."/>
            <person name="Sterky F."/>
            <person name="Terry A."/>
            <person name="Tsai C.J."/>
            <person name="Uberbacher E."/>
            <person name="Unneberg P."/>
            <person name="Vahala J."/>
            <person name="Wall K."/>
            <person name="Wessler S."/>
            <person name="Yang G."/>
            <person name="Yin T."/>
            <person name="Douglas C."/>
            <person name="Marra M."/>
            <person name="Sandberg G."/>
            <person name="Van de Peer Y."/>
            <person name="Rokhsar D."/>
        </authorList>
    </citation>
    <scope>NUCLEOTIDE SEQUENCE [LARGE SCALE GENOMIC DNA]</scope>
    <source>
        <strain evidence="2">cv. Nisqually</strain>
    </source>
</reference>
<protein>
    <submittedName>
        <fullName evidence="1">Uncharacterized protein</fullName>
    </submittedName>
</protein>
<name>A0ACC0S2K3_POPTR</name>
<sequence length="71" mass="8305">MVLKDDACWLEGSRDKNASRNCWAALEFSNESVPSVTWWIDVKSGSCNDINSFKLFHLCWCVRTWYNDELL</sequence>